<feature type="compositionally biased region" description="Gly residues" evidence="1">
    <location>
        <begin position="135"/>
        <end position="146"/>
    </location>
</feature>
<evidence type="ECO:0000313" key="4">
    <source>
        <dbReference type="EnsemblPlants" id="OB06G28520.1"/>
    </source>
</evidence>
<keyword evidence="5" id="KW-1185">Reference proteome</keyword>
<dbReference type="Pfam" id="PF05922">
    <property type="entry name" value="Inhibitor_I9"/>
    <property type="match status" value="1"/>
</dbReference>
<feature type="compositionally biased region" description="Basic residues" evidence="1">
    <location>
        <begin position="66"/>
        <end position="75"/>
    </location>
</feature>
<feature type="signal peptide" evidence="2">
    <location>
        <begin position="1"/>
        <end position="36"/>
    </location>
</feature>
<evidence type="ECO:0000256" key="1">
    <source>
        <dbReference type="SAM" id="MobiDB-lite"/>
    </source>
</evidence>
<keyword evidence="2" id="KW-0732">Signal</keyword>
<feature type="chain" id="PRO_5003773801" description="Inhibitor I9 domain-containing protein" evidence="2">
    <location>
        <begin position="37"/>
        <end position="220"/>
    </location>
</feature>
<evidence type="ECO:0000259" key="3">
    <source>
        <dbReference type="Pfam" id="PF05922"/>
    </source>
</evidence>
<dbReference type="InterPro" id="IPR010259">
    <property type="entry name" value="S8pro/Inhibitor_I9"/>
</dbReference>
<dbReference type="EnsemblPlants" id="OB06G28520.1">
    <property type="protein sequence ID" value="OB06G28520.1"/>
    <property type="gene ID" value="OB06G28520"/>
</dbReference>
<dbReference type="AlphaFoldDB" id="J3MFQ8"/>
<evidence type="ECO:0000313" key="5">
    <source>
        <dbReference type="Proteomes" id="UP000006038"/>
    </source>
</evidence>
<proteinExistence type="predicted"/>
<dbReference type="STRING" id="4533.J3MFQ8"/>
<reference evidence="4" key="2">
    <citation type="submission" date="2013-04" db="UniProtKB">
        <authorList>
            <consortium name="EnsemblPlants"/>
        </authorList>
    </citation>
    <scope>IDENTIFICATION</scope>
</reference>
<dbReference type="HOGENOM" id="CLU_1257789_0_0_1"/>
<evidence type="ECO:0000256" key="2">
    <source>
        <dbReference type="SAM" id="SignalP"/>
    </source>
</evidence>
<feature type="region of interest" description="Disordered" evidence="1">
    <location>
        <begin position="37"/>
        <end position="75"/>
    </location>
</feature>
<feature type="domain" description="Inhibitor I9" evidence="3">
    <location>
        <begin position="107"/>
        <end position="134"/>
    </location>
</feature>
<dbReference type="InterPro" id="IPR037045">
    <property type="entry name" value="S8pro/Inhibitor_I9_sf"/>
</dbReference>
<dbReference type="Gramene" id="OB06G28520.1">
    <property type="protein sequence ID" value="OB06G28520.1"/>
    <property type="gene ID" value="OB06G28520"/>
</dbReference>
<organism evidence="4">
    <name type="scientific">Oryza brachyantha</name>
    <name type="common">malo sina</name>
    <dbReference type="NCBI Taxonomy" id="4533"/>
    <lineage>
        <taxon>Eukaryota</taxon>
        <taxon>Viridiplantae</taxon>
        <taxon>Streptophyta</taxon>
        <taxon>Embryophyta</taxon>
        <taxon>Tracheophyta</taxon>
        <taxon>Spermatophyta</taxon>
        <taxon>Magnoliopsida</taxon>
        <taxon>Liliopsida</taxon>
        <taxon>Poales</taxon>
        <taxon>Poaceae</taxon>
        <taxon>BOP clade</taxon>
        <taxon>Oryzoideae</taxon>
        <taxon>Oryzeae</taxon>
        <taxon>Oryzinae</taxon>
        <taxon>Oryza</taxon>
    </lineage>
</organism>
<protein>
    <recommendedName>
        <fullName evidence="3">Inhibitor I9 domain-containing protein</fullName>
    </recommendedName>
</protein>
<feature type="region of interest" description="Disordered" evidence="1">
    <location>
        <begin position="131"/>
        <end position="153"/>
    </location>
</feature>
<reference evidence="4" key="1">
    <citation type="journal article" date="2013" name="Nat. Commun.">
        <title>Whole-genome sequencing of Oryza brachyantha reveals mechanisms underlying Oryza genome evolution.</title>
        <authorList>
            <person name="Chen J."/>
            <person name="Huang Q."/>
            <person name="Gao D."/>
            <person name="Wang J."/>
            <person name="Lang Y."/>
            <person name="Liu T."/>
            <person name="Li B."/>
            <person name="Bai Z."/>
            <person name="Luis Goicoechea J."/>
            <person name="Liang C."/>
            <person name="Chen C."/>
            <person name="Zhang W."/>
            <person name="Sun S."/>
            <person name="Liao Y."/>
            <person name="Zhang X."/>
            <person name="Yang L."/>
            <person name="Song C."/>
            <person name="Wang M."/>
            <person name="Shi J."/>
            <person name="Liu G."/>
            <person name="Liu J."/>
            <person name="Zhou H."/>
            <person name="Zhou W."/>
            <person name="Yu Q."/>
            <person name="An N."/>
            <person name="Chen Y."/>
            <person name="Cai Q."/>
            <person name="Wang B."/>
            <person name="Liu B."/>
            <person name="Min J."/>
            <person name="Huang Y."/>
            <person name="Wu H."/>
            <person name="Li Z."/>
            <person name="Zhang Y."/>
            <person name="Yin Y."/>
            <person name="Song W."/>
            <person name="Jiang J."/>
            <person name="Jackson S.A."/>
            <person name="Wing R.A."/>
            <person name="Wang J."/>
            <person name="Chen M."/>
        </authorList>
    </citation>
    <scope>NUCLEOTIDE SEQUENCE [LARGE SCALE GENOMIC DNA]</scope>
    <source>
        <strain evidence="4">cv. IRGC 101232</strain>
    </source>
</reference>
<name>J3MFQ8_ORYBR</name>
<sequence>MEDTTSPAAARSTRARLVLAAVVSSLLLLQAPSTVAAETAHPPLPRRRRLAGGGAPDRRGVALRPPRLRPRRVSVPHPQRHCSTLYLSLDLDLEFLVDGNKCKCSREKAREAIFYSYTRNINGFAAGLEPEEAAAGGGGPPAGGGPGPRPRHDERQFMGLERGDGEVPRWSAWKVARYGEGAIIGNLDSGELHYTTKLAFELTNPDSMELYMDLIELAIS</sequence>
<dbReference type="Gene3D" id="3.30.70.80">
    <property type="entry name" value="Peptidase S8 propeptide/proteinase inhibitor I9"/>
    <property type="match status" value="1"/>
</dbReference>
<dbReference type="Proteomes" id="UP000006038">
    <property type="component" value="Chromosome 6"/>
</dbReference>
<accession>J3MFQ8</accession>